<dbReference type="Proteomes" id="UP001549184">
    <property type="component" value="Unassembled WGS sequence"/>
</dbReference>
<name>A0ABV2JR34_9GAMM</name>
<dbReference type="RefSeq" id="WP_354011854.1">
    <property type="nucleotide sequence ID" value="NZ_JBEPMU010000001.1"/>
</dbReference>
<protein>
    <submittedName>
        <fullName evidence="1">Pimeloyl-ACP methyl ester carboxylesterase</fullName>
    </submittedName>
</protein>
<accession>A0ABV2JR34</accession>
<gene>
    <name evidence="1" type="ORF">ABIC75_000046</name>
</gene>
<keyword evidence="2" id="KW-1185">Reference proteome</keyword>
<reference evidence="1 2" key="1">
    <citation type="submission" date="2024-06" db="EMBL/GenBank/DDBJ databases">
        <title>Sorghum-associated microbial communities from plants grown in Nebraska, USA.</title>
        <authorList>
            <person name="Schachtman D."/>
        </authorList>
    </citation>
    <scope>NUCLEOTIDE SEQUENCE [LARGE SCALE GENOMIC DNA]</scope>
    <source>
        <strain evidence="1 2">1073</strain>
    </source>
</reference>
<dbReference type="InterPro" id="IPR029058">
    <property type="entry name" value="AB_hydrolase_fold"/>
</dbReference>
<proteinExistence type="predicted"/>
<evidence type="ECO:0000313" key="1">
    <source>
        <dbReference type="EMBL" id="MET3650344.1"/>
    </source>
</evidence>
<dbReference type="SUPFAM" id="SSF53474">
    <property type="entry name" value="alpha/beta-Hydrolases"/>
    <property type="match status" value="1"/>
</dbReference>
<dbReference type="EMBL" id="JBEPMU010000001">
    <property type="protein sequence ID" value="MET3650344.1"/>
    <property type="molecule type" value="Genomic_DNA"/>
</dbReference>
<comment type="caution">
    <text evidence="1">The sequence shown here is derived from an EMBL/GenBank/DDBJ whole genome shotgun (WGS) entry which is preliminary data.</text>
</comment>
<dbReference type="Gene3D" id="3.40.50.1820">
    <property type="entry name" value="alpha/beta hydrolase"/>
    <property type="match status" value="1"/>
</dbReference>
<dbReference type="PROSITE" id="PS51257">
    <property type="entry name" value="PROKAR_LIPOPROTEIN"/>
    <property type="match status" value="1"/>
</dbReference>
<evidence type="ECO:0000313" key="2">
    <source>
        <dbReference type="Proteomes" id="UP001549184"/>
    </source>
</evidence>
<organism evidence="1 2">
    <name type="scientific">Dyella japonica</name>
    <dbReference type="NCBI Taxonomy" id="231455"/>
    <lineage>
        <taxon>Bacteria</taxon>
        <taxon>Pseudomonadati</taxon>
        <taxon>Pseudomonadota</taxon>
        <taxon>Gammaproteobacteria</taxon>
        <taxon>Lysobacterales</taxon>
        <taxon>Rhodanobacteraceae</taxon>
        <taxon>Dyella</taxon>
    </lineage>
</organism>
<sequence>MRPGILGKPRSYRDHRLAWMTCFALLAACSSLSRQPKNDALNEARHLWRDTAEIQRKDIAARNWVRCAVAAYQASESGSAAQQAEAQDLADNCTHELLGYLLDVKPGAWSAQSLHVLDQPLRVAFRDLPDSLDDGPVALARADEVTIPPVMGVRYATRGYGVPMVGWQARCHDKPICMLYPPEGLTRTLVAWVEPGDDGVAQLIVSGMREHPDITIGKRSVPLASDPSATLAALYDRSHINRLAVWNLIGGRQFALREGLYLLDDYDPDKTPVIMVHGLGRSPMVWAKLTNLIDGDPSLHARYQIWHVIYPTNTPQLLNRLIVQRSLDQAWHILDPDGTAPAHQEVTLIGHSMGGVISRLIVSDSGDVIWKAAFDIPPEQLHGTPADLAMVDSVFRFHPYPGVTRTIFLAAPHLGSPYVDSLIGQVALRVVHAHAPELDALIRVTTENRAHENPLLAQDYERYGLSSISTLRDAQPVSHAAQSLMPAKGVRYYTFAGDLPGTNPPGDGFVPLKSALIPGAVSTTIVKDGHQLYLNDEVLAKILEILRQP</sequence>